<protein>
    <submittedName>
        <fullName evidence="1">Uncharacterized protein</fullName>
    </submittedName>
</protein>
<dbReference type="RefSeq" id="WP_057871804.1">
    <property type="nucleotide sequence ID" value="NZ_AZGB01000016.1"/>
</dbReference>
<dbReference type="EMBL" id="AZGB01000016">
    <property type="protein sequence ID" value="KRM06191.1"/>
    <property type="molecule type" value="Genomic_DNA"/>
</dbReference>
<reference evidence="1 2" key="1">
    <citation type="journal article" date="2015" name="Genome Announc.">
        <title>Expanding the biotechnology potential of lactobacilli through comparative genomics of 213 strains and associated genera.</title>
        <authorList>
            <person name="Sun Z."/>
            <person name="Harris H.M."/>
            <person name="McCann A."/>
            <person name="Guo C."/>
            <person name="Argimon S."/>
            <person name="Zhang W."/>
            <person name="Yang X."/>
            <person name="Jeffery I.B."/>
            <person name="Cooney J.C."/>
            <person name="Kagawa T.F."/>
            <person name="Liu W."/>
            <person name="Song Y."/>
            <person name="Salvetti E."/>
            <person name="Wrobel A."/>
            <person name="Rasinkangas P."/>
            <person name="Parkhill J."/>
            <person name="Rea M.C."/>
            <person name="O'Sullivan O."/>
            <person name="Ritari J."/>
            <person name="Douillard F.P."/>
            <person name="Paul Ross R."/>
            <person name="Yang R."/>
            <person name="Briner A.E."/>
            <person name="Felis G.E."/>
            <person name="de Vos W.M."/>
            <person name="Barrangou R."/>
            <person name="Klaenhammer T.R."/>
            <person name="Caufield P.W."/>
            <person name="Cui Y."/>
            <person name="Zhang H."/>
            <person name="O'Toole P.W."/>
        </authorList>
    </citation>
    <scope>NUCLEOTIDE SEQUENCE [LARGE SCALE GENOMIC DNA]</scope>
    <source>
        <strain evidence="1 2">DSM 18630</strain>
    </source>
</reference>
<dbReference type="STRING" id="1423750.FC89_GL001061"/>
<keyword evidence="2" id="KW-1185">Reference proteome</keyword>
<name>A0A0R1VLG1_9LACO</name>
<dbReference type="AlphaFoldDB" id="A0A0R1VLG1"/>
<dbReference type="PATRIC" id="fig|1423750.3.peg.1086"/>
<dbReference type="GeneID" id="98319084"/>
<organism evidence="1 2">
    <name type="scientific">Liquorilactobacillus ghanensis DSM 18630</name>
    <dbReference type="NCBI Taxonomy" id="1423750"/>
    <lineage>
        <taxon>Bacteria</taxon>
        <taxon>Bacillati</taxon>
        <taxon>Bacillota</taxon>
        <taxon>Bacilli</taxon>
        <taxon>Lactobacillales</taxon>
        <taxon>Lactobacillaceae</taxon>
        <taxon>Liquorilactobacillus</taxon>
    </lineage>
</organism>
<dbReference type="OrthoDB" id="2293953at2"/>
<sequence length="107" mass="12808">MQLLSLFELKREGKRLKRKYRIEVLSVTKERVRLQSPYWHNNAALLEDIKRYLLQDVPEIKEIRLTPLIGTVTLYFSIPKEFPFETLQFLEQQLENIYAQNGVNLNE</sequence>
<evidence type="ECO:0000313" key="1">
    <source>
        <dbReference type="EMBL" id="KRM06191.1"/>
    </source>
</evidence>
<comment type="caution">
    <text evidence="1">The sequence shown here is derived from an EMBL/GenBank/DDBJ whole genome shotgun (WGS) entry which is preliminary data.</text>
</comment>
<accession>A0A0R1VLG1</accession>
<gene>
    <name evidence="1" type="ORF">FC89_GL001061</name>
</gene>
<dbReference type="Proteomes" id="UP000051451">
    <property type="component" value="Unassembled WGS sequence"/>
</dbReference>
<proteinExistence type="predicted"/>
<evidence type="ECO:0000313" key="2">
    <source>
        <dbReference type="Proteomes" id="UP000051451"/>
    </source>
</evidence>